<dbReference type="EMBL" id="GL876972">
    <property type="protein sequence ID" value="KLU88973.1"/>
    <property type="molecule type" value="Genomic_DNA"/>
</dbReference>
<dbReference type="eggNOG" id="ENOG502TAZU">
    <property type="taxonomic scope" value="Eukaryota"/>
</dbReference>
<dbReference type="VEuPathDB" id="FungiDB:MAPG_07953"/>
<accession>A0A0C4E623</accession>
<keyword evidence="4" id="KW-1185">Reference proteome</keyword>
<sequence length="223" mass="23754">MPSLASHAITRHLLNPAKLPPLLRTLRGAMFPNNAMGTQSLFPPSSEQELLALRRRSASSLRSLIPNGVRRLYFGSGRSNIGGTQSGKGPSTLLRTGPDTGRDASPPNRSPESQTRPTKPPPGQQEQQRQATSNLTGASSSAADHMSTSRAGATTSGSPAATPGSCPDDERITAEIESGILDVFGDAYCNKHLMYGVLELLLVRLMPELADRGVVDLWAERLS</sequence>
<feature type="compositionally biased region" description="Polar residues" evidence="1">
    <location>
        <begin position="77"/>
        <end position="89"/>
    </location>
</feature>
<name>A0A0C4E623_MAGP6</name>
<feature type="compositionally biased region" description="Low complexity" evidence="1">
    <location>
        <begin position="148"/>
        <end position="165"/>
    </location>
</feature>
<organism evidence="3 4">
    <name type="scientific">Magnaporthiopsis poae (strain ATCC 64411 / 73-15)</name>
    <name type="common">Kentucky bluegrass fungus</name>
    <name type="synonym">Magnaporthe poae</name>
    <dbReference type="NCBI Taxonomy" id="644358"/>
    <lineage>
        <taxon>Eukaryota</taxon>
        <taxon>Fungi</taxon>
        <taxon>Dikarya</taxon>
        <taxon>Ascomycota</taxon>
        <taxon>Pezizomycotina</taxon>
        <taxon>Sordariomycetes</taxon>
        <taxon>Sordariomycetidae</taxon>
        <taxon>Magnaporthales</taxon>
        <taxon>Magnaporthaceae</taxon>
        <taxon>Magnaporthiopsis</taxon>
    </lineage>
</organism>
<evidence type="ECO:0000313" key="3">
    <source>
        <dbReference type="EnsemblFungi" id="MAPG_07953T0"/>
    </source>
</evidence>
<dbReference type="STRING" id="644358.A0A0C4E623"/>
<dbReference type="OrthoDB" id="5582218at2759"/>
<dbReference type="AlphaFoldDB" id="A0A0C4E623"/>
<reference evidence="4" key="1">
    <citation type="submission" date="2010-05" db="EMBL/GenBank/DDBJ databases">
        <title>The genome sequence of Magnaporthe poae strain ATCC 64411.</title>
        <authorList>
            <person name="Ma L.-J."/>
            <person name="Dead R."/>
            <person name="Young S."/>
            <person name="Zeng Q."/>
            <person name="Koehrsen M."/>
            <person name="Alvarado L."/>
            <person name="Berlin A."/>
            <person name="Chapman S.B."/>
            <person name="Chen Z."/>
            <person name="Freedman E."/>
            <person name="Gellesch M."/>
            <person name="Goldberg J."/>
            <person name="Griggs A."/>
            <person name="Gujja S."/>
            <person name="Heilman E.R."/>
            <person name="Heiman D."/>
            <person name="Hepburn T."/>
            <person name="Howarth C."/>
            <person name="Jen D."/>
            <person name="Larson L."/>
            <person name="Mehta T."/>
            <person name="Neiman D."/>
            <person name="Pearson M."/>
            <person name="Roberts A."/>
            <person name="Saif S."/>
            <person name="Shea T."/>
            <person name="Shenoy N."/>
            <person name="Sisk P."/>
            <person name="Stolte C."/>
            <person name="Sykes S."/>
            <person name="Walk T."/>
            <person name="White J."/>
            <person name="Yandava C."/>
            <person name="Haas B."/>
            <person name="Nusbaum C."/>
            <person name="Birren B."/>
        </authorList>
    </citation>
    <scope>NUCLEOTIDE SEQUENCE [LARGE SCALE GENOMIC DNA]</scope>
    <source>
        <strain evidence="4">ATCC 64411 / 73-15</strain>
    </source>
</reference>
<evidence type="ECO:0000313" key="2">
    <source>
        <dbReference type="EMBL" id="KLU88973.1"/>
    </source>
</evidence>
<feature type="region of interest" description="Disordered" evidence="1">
    <location>
        <begin position="76"/>
        <end position="170"/>
    </location>
</feature>
<proteinExistence type="predicted"/>
<protein>
    <recommendedName>
        <fullName evidence="5">PXA domain-containing protein</fullName>
    </recommendedName>
</protein>
<dbReference type="EnsemblFungi" id="MAPG_07953T0">
    <property type="protein sequence ID" value="MAPG_07953T0"/>
    <property type="gene ID" value="MAPG_07953"/>
</dbReference>
<evidence type="ECO:0000313" key="4">
    <source>
        <dbReference type="Proteomes" id="UP000011715"/>
    </source>
</evidence>
<feature type="compositionally biased region" description="Polar residues" evidence="1">
    <location>
        <begin position="124"/>
        <end position="142"/>
    </location>
</feature>
<reference evidence="3" key="4">
    <citation type="journal article" date="2015" name="G3 (Bethesda)">
        <title>Genome sequences of three phytopathogenic species of the Magnaporthaceae family of fungi.</title>
        <authorList>
            <person name="Okagaki L.H."/>
            <person name="Nunes C.C."/>
            <person name="Sailsbery J."/>
            <person name="Clay B."/>
            <person name="Brown D."/>
            <person name="John T."/>
            <person name="Oh Y."/>
            <person name="Young N."/>
            <person name="Fitzgerald M."/>
            <person name="Haas B.J."/>
            <person name="Zeng Q."/>
            <person name="Young S."/>
            <person name="Adiconis X."/>
            <person name="Fan L."/>
            <person name="Levin J.Z."/>
            <person name="Mitchell T.K."/>
            <person name="Okubara P.A."/>
            <person name="Farman M.L."/>
            <person name="Kohn L.M."/>
            <person name="Birren B."/>
            <person name="Ma L.-J."/>
            <person name="Dean R.A."/>
        </authorList>
    </citation>
    <scope>NUCLEOTIDE SEQUENCE</scope>
    <source>
        <strain evidence="3">ATCC 64411 / 73-15</strain>
    </source>
</reference>
<evidence type="ECO:0008006" key="5">
    <source>
        <dbReference type="Google" id="ProtNLM"/>
    </source>
</evidence>
<gene>
    <name evidence="2" type="ORF">MAPG_07953</name>
</gene>
<evidence type="ECO:0000256" key="1">
    <source>
        <dbReference type="SAM" id="MobiDB-lite"/>
    </source>
</evidence>
<reference evidence="3" key="5">
    <citation type="submission" date="2015-06" db="UniProtKB">
        <authorList>
            <consortium name="EnsemblFungi"/>
        </authorList>
    </citation>
    <scope>IDENTIFICATION</scope>
    <source>
        <strain evidence="3">ATCC 64411</strain>
    </source>
</reference>
<reference evidence="2" key="3">
    <citation type="submission" date="2011-03" db="EMBL/GenBank/DDBJ databases">
        <title>Annotation of Magnaporthe poae ATCC 64411.</title>
        <authorList>
            <person name="Ma L.-J."/>
            <person name="Dead R."/>
            <person name="Young S.K."/>
            <person name="Zeng Q."/>
            <person name="Gargeya S."/>
            <person name="Fitzgerald M."/>
            <person name="Haas B."/>
            <person name="Abouelleil A."/>
            <person name="Alvarado L."/>
            <person name="Arachchi H.M."/>
            <person name="Berlin A."/>
            <person name="Brown A."/>
            <person name="Chapman S.B."/>
            <person name="Chen Z."/>
            <person name="Dunbar C."/>
            <person name="Freedman E."/>
            <person name="Gearin G."/>
            <person name="Gellesch M."/>
            <person name="Goldberg J."/>
            <person name="Griggs A."/>
            <person name="Gujja S."/>
            <person name="Heiman D."/>
            <person name="Howarth C."/>
            <person name="Larson L."/>
            <person name="Lui A."/>
            <person name="MacDonald P.J.P."/>
            <person name="Mehta T."/>
            <person name="Montmayeur A."/>
            <person name="Murphy C."/>
            <person name="Neiman D."/>
            <person name="Pearson M."/>
            <person name="Priest M."/>
            <person name="Roberts A."/>
            <person name="Saif S."/>
            <person name="Shea T."/>
            <person name="Shenoy N."/>
            <person name="Sisk P."/>
            <person name="Stolte C."/>
            <person name="Sykes S."/>
            <person name="Yandava C."/>
            <person name="Wortman J."/>
            <person name="Nusbaum C."/>
            <person name="Birren B."/>
        </authorList>
    </citation>
    <scope>NUCLEOTIDE SEQUENCE</scope>
    <source>
        <strain evidence="2">ATCC 64411</strain>
    </source>
</reference>
<dbReference type="EMBL" id="ADBL01001921">
    <property type="status" value="NOT_ANNOTATED_CDS"/>
    <property type="molecule type" value="Genomic_DNA"/>
</dbReference>
<dbReference type="OMA" id="CNRHLVY"/>
<dbReference type="Proteomes" id="UP000011715">
    <property type="component" value="Unassembled WGS sequence"/>
</dbReference>
<reference evidence="2" key="2">
    <citation type="submission" date="2010-05" db="EMBL/GenBank/DDBJ databases">
        <title>The Genome Sequence of Magnaporthe poae strain ATCC 64411.</title>
        <authorList>
            <consortium name="The Broad Institute Genome Sequencing Platform"/>
            <consortium name="Broad Institute Genome Sequencing Center for Infectious Disease"/>
            <person name="Ma L.-J."/>
            <person name="Dead R."/>
            <person name="Young S."/>
            <person name="Zeng Q."/>
            <person name="Koehrsen M."/>
            <person name="Alvarado L."/>
            <person name="Berlin A."/>
            <person name="Chapman S.B."/>
            <person name="Chen Z."/>
            <person name="Freedman E."/>
            <person name="Gellesch M."/>
            <person name="Goldberg J."/>
            <person name="Griggs A."/>
            <person name="Gujja S."/>
            <person name="Heilman E.R."/>
            <person name="Heiman D."/>
            <person name="Hepburn T."/>
            <person name="Howarth C."/>
            <person name="Jen D."/>
            <person name="Larson L."/>
            <person name="Mehta T."/>
            <person name="Neiman D."/>
            <person name="Pearson M."/>
            <person name="Roberts A."/>
            <person name="Saif S."/>
            <person name="Shea T."/>
            <person name="Shenoy N."/>
            <person name="Sisk P."/>
            <person name="Stolte C."/>
            <person name="Sykes S."/>
            <person name="Walk T."/>
            <person name="White J."/>
            <person name="Yandava C."/>
            <person name="Haas B."/>
            <person name="Nusbaum C."/>
            <person name="Birren B."/>
        </authorList>
    </citation>
    <scope>NUCLEOTIDE SEQUENCE</scope>
    <source>
        <strain evidence="2">ATCC 64411</strain>
    </source>
</reference>